<accession>A0A2T5G7X4</accession>
<evidence type="ECO:0000313" key="2">
    <source>
        <dbReference type="EMBL" id="PTQ52295.1"/>
    </source>
</evidence>
<feature type="region of interest" description="Disordered" evidence="1">
    <location>
        <begin position="1"/>
        <end position="25"/>
    </location>
</feature>
<protein>
    <submittedName>
        <fullName evidence="2">Uncharacterized protein</fullName>
    </submittedName>
</protein>
<dbReference type="AlphaFoldDB" id="A0A2T5G7X4"/>
<comment type="caution">
    <text evidence="2">The sequence shown here is derived from an EMBL/GenBank/DDBJ whole genome shotgun (WGS) entry which is preliminary data.</text>
</comment>
<dbReference type="EMBL" id="PEBV01000027">
    <property type="protein sequence ID" value="PTQ52295.1"/>
    <property type="molecule type" value="Genomic_DNA"/>
</dbReference>
<proteinExistence type="predicted"/>
<gene>
    <name evidence="2" type="ORF">HSCHL_0614</name>
</gene>
<evidence type="ECO:0000256" key="1">
    <source>
        <dbReference type="SAM" id="MobiDB-lite"/>
    </source>
</evidence>
<evidence type="ECO:0000313" key="3">
    <source>
        <dbReference type="Proteomes" id="UP000244180"/>
    </source>
</evidence>
<dbReference type="Proteomes" id="UP000244180">
    <property type="component" value="Unassembled WGS sequence"/>
</dbReference>
<name>A0A2T5G7X4_HYDSH</name>
<feature type="compositionally biased region" description="Basic and acidic residues" evidence="1">
    <location>
        <begin position="15"/>
        <end position="25"/>
    </location>
</feature>
<organism evidence="2 3">
    <name type="scientific">Hydrogenibacillus schlegelii</name>
    <name type="common">Bacillus schlegelii</name>
    <dbReference type="NCBI Taxonomy" id="1484"/>
    <lineage>
        <taxon>Bacteria</taxon>
        <taxon>Bacillati</taxon>
        <taxon>Bacillota</taxon>
        <taxon>Bacilli</taxon>
        <taxon>Bacillales</taxon>
        <taxon>Bacillales Family X. Incertae Sedis</taxon>
        <taxon>Hydrogenibacillus</taxon>
    </lineage>
</organism>
<sequence>MKPALAAEAGGQRRNPSDDPRPWRRDVVSETLIDAWFKF</sequence>
<reference evidence="2 3" key="1">
    <citation type="submission" date="2017-08" db="EMBL/GenBank/DDBJ databases">
        <title>Burning lignite coal seam in the remote Altai Mountains harbors a hydrogen-driven thermophilic microbial community.</title>
        <authorList>
            <person name="Kadnikov V.V."/>
            <person name="Mardanov A.V."/>
            <person name="Ivasenko D."/>
            <person name="Beletsky A.V."/>
            <person name="Karnachuk O.V."/>
            <person name="Ravin N.V."/>
        </authorList>
    </citation>
    <scope>NUCLEOTIDE SEQUENCE [LARGE SCALE GENOMIC DNA]</scope>
    <source>
        <strain evidence="2">AL33</strain>
    </source>
</reference>